<dbReference type="EMBL" id="LR796330">
    <property type="protein sequence ID" value="CAB4137417.1"/>
    <property type="molecule type" value="Genomic_DNA"/>
</dbReference>
<organism evidence="3">
    <name type="scientific">uncultured Caudovirales phage</name>
    <dbReference type="NCBI Taxonomy" id="2100421"/>
    <lineage>
        <taxon>Viruses</taxon>
        <taxon>Duplodnaviria</taxon>
        <taxon>Heunggongvirae</taxon>
        <taxon>Uroviricota</taxon>
        <taxon>Caudoviricetes</taxon>
        <taxon>Peduoviridae</taxon>
        <taxon>Maltschvirus</taxon>
        <taxon>Maltschvirus maltsch</taxon>
    </lineage>
</organism>
<keyword evidence="1" id="KW-1133">Transmembrane helix</keyword>
<evidence type="ECO:0000313" key="3">
    <source>
        <dbReference type="EMBL" id="CAB4161132.1"/>
    </source>
</evidence>
<evidence type="ECO:0000313" key="4">
    <source>
        <dbReference type="EMBL" id="CAB4166532.1"/>
    </source>
</evidence>
<gene>
    <name evidence="2" type="ORF">UFOVP322_38</name>
    <name evidence="3" type="ORF">UFOVP771_36</name>
    <name evidence="4" type="ORF">UFOVP850_36</name>
</gene>
<accession>A0A6J5NQR6</accession>
<reference evidence="3" key="1">
    <citation type="submission" date="2020-04" db="EMBL/GenBank/DDBJ databases">
        <authorList>
            <person name="Chiriac C."/>
            <person name="Salcher M."/>
            <person name="Ghai R."/>
            <person name="Kavagutti S V."/>
        </authorList>
    </citation>
    <scope>NUCLEOTIDE SEQUENCE</scope>
</reference>
<dbReference type="EMBL" id="LR796701">
    <property type="protein sequence ID" value="CAB4161132.1"/>
    <property type="molecule type" value="Genomic_DNA"/>
</dbReference>
<evidence type="ECO:0000313" key="2">
    <source>
        <dbReference type="EMBL" id="CAB4137417.1"/>
    </source>
</evidence>
<proteinExistence type="predicted"/>
<name>A0A6J5NQR6_9CAUD</name>
<protein>
    <submittedName>
        <fullName evidence="3">Uncharacterized protein</fullName>
    </submittedName>
</protein>
<keyword evidence="1" id="KW-0472">Membrane</keyword>
<feature type="transmembrane region" description="Helical" evidence="1">
    <location>
        <begin position="58"/>
        <end position="78"/>
    </location>
</feature>
<evidence type="ECO:0000256" key="1">
    <source>
        <dbReference type="SAM" id="Phobius"/>
    </source>
</evidence>
<dbReference type="EMBL" id="LR796796">
    <property type="protein sequence ID" value="CAB4166532.1"/>
    <property type="molecule type" value="Genomic_DNA"/>
</dbReference>
<keyword evidence="1" id="KW-0812">Transmembrane</keyword>
<sequence>MSDLAEISDIENESLPAHTAICAQRYKQLDLRLINLETKMDSVQQDILQGQKSLKTTIITSTSTIVASLLGVIVTILMKF</sequence>